<evidence type="ECO:0000256" key="2">
    <source>
        <dbReference type="ARBA" id="ARBA00005179"/>
    </source>
</evidence>
<dbReference type="Pfam" id="PF00067">
    <property type="entry name" value="p450"/>
    <property type="match status" value="1"/>
</dbReference>
<comment type="pathway">
    <text evidence="2">Secondary metabolite biosynthesis.</text>
</comment>
<gene>
    <name evidence="10" type="ORF">GSI_03756</name>
</gene>
<name>A0A2G8SJY1_9APHY</name>
<comment type="similarity">
    <text evidence="3">Belongs to the cytochrome P450 family.</text>
</comment>
<dbReference type="AlphaFoldDB" id="A0A2G8SJY1"/>
<comment type="cofactor">
    <cofactor evidence="1 9">
        <name>heme</name>
        <dbReference type="ChEBI" id="CHEBI:30413"/>
    </cofactor>
</comment>
<keyword evidence="8" id="KW-0503">Monooxygenase</keyword>
<evidence type="ECO:0000256" key="9">
    <source>
        <dbReference type="PIRSR" id="PIRSR602401-1"/>
    </source>
</evidence>
<dbReference type="PRINTS" id="PR00385">
    <property type="entry name" value="P450"/>
</dbReference>
<dbReference type="GO" id="GO:0004497">
    <property type="term" value="F:monooxygenase activity"/>
    <property type="evidence" value="ECO:0007669"/>
    <property type="project" value="UniProtKB-KW"/>
</dbReference>
<dbReference type="GO" id="GO:0016705">
    <property type="term" value="F:oxidoreductase activity, acting on paired donors, with incorporation or reduction of molecular oxygen"/>
    <property type="evidence" value="ECO:0007669"/>
    <property type="project" value="InterPro"/>
</dbReference>
<dbReference type="PANTHER" id="PTHR24305:SF166">
    <property type="entry name" value="CYTOCHROME P450 12A4, MITOCHONDRIAL-RELATED"/>
    <property type="match status" value="1"/>
</dbReference>
<evidence type="ECO:0000256" key="1">
    <source>
        <dbReference type="ARBA" id="ARBA00001971"/>
    </source>
</evidence>
<dbReference type="Proteomes" id="UP000230002">
    <property type="component" value="Unassembled WGS sequence"/>
</dbReference>
<sequence>MPTPYLSAAFVALALLVFVVRRIFDGRTVKHIRGPPSSSFLFGHDFEYASQEEACSLEFKWMSQYGATWRTRGAFGKDYLMTVDPKATQHIMQKSGYNYTKKTTFIHSAWLLAGPGIVNVLGTDHQRHRKIMNPAFSAAHLRTFLPLFQRIASKLSDKWKGELMATGELDTLLNRWLSRATLDIIGEDLSAAFNYDYNALDGGAERSALLKGYEDIFKDLDYHPNKAAVLFRATWDYIPVSILKLIKYLPVEPWPRVRSLNNLFRAYGRQILREQGSEVDTEKKVASKDILSILIKANASEDPKTRLDDDEIIAEMFTLTLAGHETTSSTLTFLFYELSKNQKYQARMREEIRALRARVTARGGNDFTIEDLDSLTLTMNAIKETLRLHPILVGLPRVAEKDDVIPLSRPITSTTGEVITEIPVRRGQVIHVSFAGYQRLPEVWGEDVHTWNPDRWFNIESGRQTNVGVFANLMSFAAGVRACIGWRFSLIEMQALTAELVENFQFDPPAEKVEIQRALSGVIFAMFPVVKGKAEEGGAMPLKISLAQ</sequence>
<dbReference type="SUPFAM" id="SSF48264">
    <property type="entry name" value="Cytochrome P450"/>
    <property type="match status" value="1"/>
</dbReference>
<dbReference type="GO" id="GO:0020037">
    <property type="term" value="F:heme binding"/>
    <property type="evidence" value="ECO:0007669"/>
    <property type="project" value="InterPro"/>
</dbReference>
<dbReference type="GO" id="GO:0005506">
    <property type="term" value="F:iron ion binding"/>
    <property type="evidence" value="ECO:0007669"/>
    <property type="project" value="InterPro"/>
</dbReference>
<protein>
    <submittedName>
        <fullName evidence="10">Cytochrome P450</fullName>
    </submittedName>
</protein>
<dbReference type="InterPro" id="IPR001128">
    <property type="entry name" value="Cyt_P450"/>
</dbReference>
<dbReference type="EMBL" id="AYKW01000006">
    <property type="protein sequence ID" value="PIL34047.1"/>
    <property type="molecule type" value="Genomic_DNA"/>
</dbReference>
<proteinExistence type="inferred from homology"/>
<evidence type="ECO:0000256" key="4">
    <source>
        <dbReference type="ARBA" id="ARBA00022617"/>
    </source>
</evidence>
<dbReference type="InterPro" id="IPR050121">
    <property type="entry name" value="Cytochrome_P450_monoxygenase"/>
</dbReference>
<dbReference type="PANTHER" id="PTHR24305">
    <property type="entry name" value="CYTOCHROME P450"/>
    <property type="match status" value="1"/>
</dbReference>
<feature type="binding site" description="axial binding residue" evidence="9">
    <location>
        <position position="483"/>
    </location>
    <ligand>
        <name>heme</name>
        <dbReference type="ChEBI" id="CHEBI:30413"/>
    </ligand>
    <ligandPart>
        <name>Fe</name>
        <dbReference type="ChEBI" id="CHEBI:18248"/>
    </ligandPart>
</feature>
<evidence type="ECO:0000256" key="6">
    <source>
        <dbReference type="ARBA" id="ARBA00023002"/>
    </source>
</evidence>
<evidence type="ECO:0000256" key="3">
    <source>
        <dbReference type="ARBA" id="ARBA00010617"/>
    </source>
</evidence>
<reference evidence="10 11" key="1">
    <citation type="journal article" date="2015" name="Sci. Rep.">
        <title>Chromosome-level genome map provides insights into diverse defense mechanisms in the medicinal fungus Ganoderma sinense.</title>
        <authorList>
            <person name="Zhu Y."/>
            <person name="Xu J."/>
            <person name="Sun C."/>
            <person name="Zhou S."/>
            <person name="Xu H."/>
            <person name="Nelson D.R."/>
            <person name="Qian J."/>
            <person name="Song J."/>
            <person name="Luo H."/>
            <person name="Xiang L."/>
            <person name="Li Y."/>
            <person name="Xu Z."/>
            <person name="Ji A."/>
            <person name="Wang L."/>
            <person name="Lu S."/>
            <person name="Hayward A."/>
            <person name="Sun W."/>
            <person name="Li X."/>
            <person name="Schwartz D.C."/>
            <person name="Wang Y."/>
            <person name="Chen S."/>
        </authorList>
    </citation>
    <scope>NUCLEOTIDE SEQUENCE [LARGE SCALE GENOMIC DNA]</scope>
    <source>
        <strain evidence="10 11">ZZ0214-1</strain>
    </source>
</reference>
<keyword evidence="7 9" id="KW-0408">Iron</keyword>
<evidence type="ECO:0000313" key="10">
    <source>
        <dbReference type="EMBL" id="PIL34047.1"/>
    </source>
</evidence>
<dbReference type="InterPro" id="IPR036396">
    <property type="entry name" value="Cyt_P450_sf"/>
</dbReference>
<evidence type="ECO:0000313" key="11">
    <source>
        <dbReference type="Proteomes" id="UP000230002"/>
    </source>
</evidence>
<evidence type="ECO:0000256" key="8">
    <source>
        <dbReference type="ARBA" id="ARBA00023033"/>
    </source>
</evidence>
<dbReference type="InterPro" id="IPR002401">
    <property type="entry name" value="Cyt_P450_E_grp-I"/>
</dbReference>
<keyword evidence="6" id="KW-0560">Oxidoreductase</keyword>
<keyword evidence="11" id="KW-1185">Reference proteome</keyword>
<keyword evidence="5 9" id="KW-0479">Metal-binding</keyword>
<organism evidence="10 11">
    <name type="scientific">Ganoderma sinense ZZ0214-1</name>
    <dbReference type="NCBI Taxonomy" id="1077348"/>
    <lineage>
        <taxon>Eukaryota</taxon>
        <taxon>Fungi</taxon>
        <taxon>Dikarya</taxon>
        <taxon>Basidiomycota</taxon>
        <taxon>Agaricomycotina</taxon>
        <taxon>Agaricomycetes</taxon>
        <taxon>Polyporales</taxon>
        <taxon>Polyporaceae</taxon>
        <taxon>Ganoderma</taxon>
    </lineage>
</organism>
<dbReference type="PRINTS" id="PR00463">
    <property type="entry name" value="EP450I"/>
</dbReference>
<evidence type="ECO:0000256" key="5">
    <source>
        <dbReference type="ARBA" id="ARBA00022723"/>
    </source>
</evidence>
<keyword evidence="4 9" id="KW-0349">Heme</keyword>
<dbReference type="OrthoDB" id="1470350at2759"/>
<dbReference type="STRING" id="1077348.A0A2G8SJY1"/>
<evidence type="ECO:0000256" key="7">
    <source>
        <dbReference type="ARBA" id="ARBA00023004"/>
    </source>
</evidence>
<dbReference type="Gene3D" id="1.10.630.10">
    <property type="entry name" value="Cytochrome P450"/>
    <property type="match status" value="1"/>
</dbReference>
<comment type="caution">
    <text evidence="10">The sequence shown here is derived from an EMBL/GenBank/DDBJ whole genome shotgun (WGS) entry which is preliminary data.</text>
</comment>
<accession>A0A2G8SJY1</accession>